<protein>
    <submittedName>
        <fullName evidence="1">Uncharacterized protein</fullName>
    </submittedName>
</protein>
<evidence type="ECO:0000313" key="2">
    <source>
        <dbReference type="Proteomes" id="UP000008021"/>
    </source>
</evidence>
<accession>A0A0E0DNX4</accession>
<proteinExistence type="predicted"/>
<dbReference type="HOGENOM" id="CLU_2088673_0_0_1"/>
<reference evidence="1" key="1">
    <citation type="submission" date="2015-04" db="UniProtKB">
        <authorList>
            <consortium name="EnsemblPlants"/>
        </authorList>
    </citation>
    <scope>IDENTIFICATION</scope>
</reference>
<keyword evidence="2" id="KW-1185">Reference proteome</keyword>
<dbReference type="Proteomes" id="UP000008021">
    <property type="component" value="Chromosome 5"/>
</dbReference>
<dbReference type="AlphaFoldDB" id="A0A0E0DNX4"/>
<evidence type="ECO:0000313" key="1">
    <source>
        <dbReference type="EnsemblPlants" id="OMERI05G07990.1"/>
    </source>
</evidence>
<dbReference type="EnsemblPlants" id="OMERI05G07990.1">
    <property type="protein sequence ID" value="OMERI05G07990.1"/>
    <property type="gene ID" value="OMERI05G07990"/>
</dbReference>
<sequence>MGGVLGDFVDVLHDLQGEEKMSDSDMIAVLWRDGHGGLSNGGRTSSTSGAAGGFHALPWPRLDGRVPRCRLRPQPRDTLLQLGAAPRRIRGLRLLLPPAVRRSLSVCNKQAKATPPP</sequence>
<organism evidence="1">
    <name type="scientific">Oryza meridionalis</name>
    <dbReference type="NCBI Taxonomy" id="40149"/>
    <lineage>
        <taxon>Eukaryota</taxon>
        <taxon>Viridiplantae</taxon>
        <taxon>Streptophyta</taxon>
        <taxon>Embryophyta</taxon>
        <taxon>Tracheophyta</taxon>
        <taxon>Spermatophyta</taxon>
        <taxon>Magnoliopsida</taxon>
        <taxon>Liliopsida</taxon>
        <taxon>Poales</taxon>
        <taxon>Poaceae</taxon>
        <taxon>BOP clade</taxon>
        <taxon>Oryzoideae</taxon>
        <taxon>Oryzeae</taxon>
        <taxon>Oryzinae</taxon>
        <taxon>Oryza</taxon>
    </lineage>
</organism>
<reference evidence="1" key="2">
    <citation type="submission" date="2018-05" db="EMBL/GenBank/DDBJ databases">
        <title>OmerRS3 (Oryza meridionalis Reference Sequence Version 3).</title>
        <authorList>
            <person name="Zhang J."/>
            <person name="Kudrna D."/>
            <person name="Lee S."/>
            <person name="Talag J."/>
            <person name="Welchert J."/>
            <person name="Wing R.A."/>
        </authorList>
    </citation>
    <scope>NUCLEOTIDE SEQUENCE [LARGE SCALE GENOMIC DNA]</scope>
    <source>
        <strain evidence="1">cv. OR44</strain>
    </source>
</reference>
<dbReference type="Gramene" id="OMERI05G07990.1">
    <property type="protein sequence ID" value="OMERI05G07990.1"/>
    <property type="gene ID" value="OMERI05G07990"/>
</dbReference>
<name>A0A0E0DNX4_9ORYZ</name>